<feature type="region of interest" description="Disordered" evidence="1">
    <location>
        <begin position="72"/>
        <end position="94"/>
    </location>
</feature>
<dbReference type="Proteomes" id="UP000789508">
    <property type="component" value="Unassembled WGS sequence"/>
</dbReference>
<evidence type="ECO:0000313" key="2">
    <source>
        <dbReference type="EMBL" id="CAG8547687.1"/>
    </source>
</evidence>
<evidence type="ECO:0000256" key="1">
    <source>
        <dbReference type="SAM" id="MobiDB-lite"/>
    </source>
</evidence>
<comment type="caution">
    <text evidence="2">The sequence shown here is derived from an EMBL/GenBank/DDBJ whole genome shotgun (WGS) entry which is preliminary data.</text>
</comment>
<sequence>MSKDTQIKRLSALVETCFDKLSKYNNASEEFEKRKKHASSSSTKSTTGATILKNSQQLQTDGENIQEAAIITPPPLDNFPLPPPDNSDNDADDNRKFSIFRNSILSKLGLNRNMQDEENDDTIKSKRKERLGNQAKEIAQQLLRRYNHHFASLETFFTAYMTKLEQRYTKNTNFPPVWENTDIPMHPETEQQLVAAFDQYSSTVLAVDGIYWRADSLRQHSFYVKKNGKWFIEGINRIQARAFDYLAQYDRIIALAPEGTSGVVLMPLKMREKAQAKRKEKNVKNLFCVNPKNLDT</sequence>
<dbReference type="OrthoDB" id="10399146at2759"/>
<gene>
    <name evidence="2" type="ORF">ALEPTO_LOCUS5720</name>
</gene>
<reference evidence="2" key="1">
    <citation type="submission" date="2021-06" db="EMBL/GenBank/DDBJ databases">
        <authorList>
            <person name="Kallberg Y."/>
            <person name="Tangrot J."/>
            <person name="Rosling A."/>
        </authorList>
    </citation>
    <scope>NUCLEOTIDE SEQUENCE</scope>
    <source>
        <strain evidence="2">FL130A</strain>
    </source>
</reference>
<proteinExistence type="predicted"/>
<name>A0A9N9FMY3_9GLOM</name>
<organism evidence="2 3">
    <name type="scientific">Ambispora leptoticha</name>
    <dbReference type="NCBI Taxonomy" id="144679"/>
    <lineage>
        <taxon>Eukaryota</taxon>
        <taxon>Fungi</taxon>
        <taxon>Fungi incertae sedis</taxon>
        <taxon>Mucoromycota</taxon>
        <taxon>Glomeromycotina</taxon>
        <taxon>Glomeromycetes</taxon>
        <taxon>Archaeosporales</taxon>
        <taxon>Ambisporaceae</taxon>
        <taxon>Ambispora</taxon>
    </lineage>
</organism>
<feature type="compositionally biased region" description="Pro residues" evidence="1">
    <location>
        <begin position="72"/>
        <end position="85"/>
    </location>
</feature>
<protein>
    <submittedName>
        <fullName evidence="2">8834_t:CDS:1</fullName>
    </submittedName>
</protein>
<feature type="compositionally biased region" description="Low complexity" evidence="1">
    <location>
        <begin position="39"/>
        <end position="50"/>
    </location>
</feature>
<dbReference type="EMBL" id="CAJVPS010001695">
    <property type="protein sequence ID" value="CAG8547687.1"/>
    <property type="molecule type" value="Genomic_DNA"/>
</dbReference>
<feature type="region of interest" description="Disordered" evidence="1">
    <location>
        <begin position="28"/>
        <end position="51"/>
    </location>
</feature>
<dbReference type="AlphaFoldDB" id="A0A9N9FMY3"/>
<accession>A0A9N9FMY3</accession>
<evidence type="ECO:0000313" key="3">
    <source>
        <dbReference type="Proteomes" id="UP000789508"/>
    </source>
</evidence>
<keyword evidence="3" id="KW-1185">Reference proteome</keyword>